<feature type="coiled-coil region" evidence="1">
    <location>
        <begin position="1069"/>
        <end position="1110"/>
    </location>
</feature>
<dbReference type="Proteomes" id="UP000179807">
    <property type="component" value="Unassembled WGS sequence"/>
</dbReference>
<feature type="region of interest" description="Disordered" evidence="2">
    <location>
        <begin position="1"/>
        <end position="34"/>
    </location>
</feature>
<comment type="caution">
    <text evidence="3">The sequence shown here is derived from an EMBL/GenBank/DDBJ whole genome shotgun (WGS) entry which is preliminary data.</text>
</comment>
<feature type="coiled-coil region" evidence="1">
    <location>
        <begin position="397"/>
        <end position="452"/>
    </location>
</feature>
<accession>A0A1J4KWW4</accession>
<keyword evidence="1" id="KW-0175">Coiled coil</keyword>
<protein>
    <submittedName>
        <fullName evidence="3">Uncharacterized protein</fullName>
    </submittedName>
</protein>
<dbReference type="PANTHER" id="PTHR45615">
    <property type="entry name" value="MYOSIN HEAVY CHAIN, NON-MUSCLE"/>
    <property type="match status" value="1"/>
</dbReference>
<dbReference type="SUPFAM" id="SSF90257">
    <property type="entry name" value="Myosin rod fragments"/>
    <property type="match status" value="1"/>
</dbReference>
<keyword evidence="4" id="KW-1185">Reference proteome</keyword>
<organism evidence="3 4">
    <name type="scientific">Tritrichomonas foetus</name>
    <dbReference type="NCBI Taxonomy" id="1144522"/>
    <lineage>
        <taxon>Eukaryota</taxon>
        <taxon>Metamonada</taxon>
        <taxon>Parabasalia</taxon>
        <taxon>Tritrichomonadida</taxon>
        <taxon>Tritrichomonadidae</taxon>
        <taxon>Tritrichomonas</taxon>
    </lineage>
</organism>
<dbReference type="PANTHER" id="PTHR45615:SF63">
    <property type="entry name" value="CHROMOSOME UNDETERMINED SCAFFOLD_10, WHOLE GENOME SHOTGUN SEQUENCE"/>
    <property type="match status" value="1"/>
</dbReference>
<evidence type="ECO:0000313" key="3">
    <source>
        <dbReference type="EMBL" id="OHT15739.1"/>
    </source>
</evidence>
<gene>
    <name evidence="3" type="ORF">TRFO_42350</name>
</gene>
<dbReference type="VEuPathDB" id="TrichDB:TRFO_42350"/>
<evidence type="ECO:0000313" key="4">
    <source>
        <dbReference type="Proteomes" id="UP000179807"/>
    </source>
</evidence>
<feature type="coiled-coil region" evidence="1">
    <location>
        <begin position="654"/>
        <end position="972"/>
    </location>
</feature>
<reference evidence="3" key="1">
    <citation type="submission" date="2016-10" db="EMBL/GenBank/DDBJ databases">
        <authorList>
            <person name="Benchimol M."/>
            <person name="Almeida L.G."/>
            <person name="Vasconcelos A.T."/>
            <person name="Perreira-Neves A."/>
            <person name="Rosa I.A."/>
            <person name="Tasca T."/>
            <person name="Bogo M.R."/>
            <person name="de Souza W."/>
        </authorList>
    </citation>
    <scope>NUCLEOTIDE SEQUENCE [LARGE SCALE GENOMIC DNA]</scope>
    <source>
        <strain evidence="3">K</strain>
    </source>
</reference>
<evidence type="ECO:0000256" key="2">
    <source>
        <dbReference type="SAM" id="MobiDB-lite"/>
    </source>
</evidence>
<dbReference type="AlphaFoldDB" id="A0A1J4KWW4"/>
<sequence>MKRSALNDLSSHEANGESSSDDFYNTGHASKDSQINDLKDRIAILQKKHQQEKENLNNEINEYKELAISRKNELNDCISQYQSQIEEENKKNKAQIKELNQLKMATNSFFAILSTKASKPIDNFDDALSFINNLNISLISKADRISQLESECESMKTSFSSLSSNLSHSKSKNSHLKEKIKSAIEKIKIDSESTISNLSDSLKDTRRKNKQLKKIINGQSQQIKQLKQHLEDYQSQSSSIQATNDSHPESAISILEAQNAMNIGKLENSNQEIKNLNVRINELEIQNHDLSSQLSLQERNLNNMREDNEKLTKAYDSLNDKYKSASRENLEMKDQIMSKDMEIAVLDTNLRETKIEYENLLAQRIKESTFSSVQSSKSDFDRTIEFNEAFASISSLLENQSIEIQKIQKQRSELVQQLQNADRYISFNESTIRKLTNENENLENQYQTFVKQTKITNNKNDKEFSDAFADILPLIPKDIYIDVSQYESLPKSQILTKTITKLINYMKTETKTNHSINDIKNSLDNSSFISNEEDPSNLRKVEQLTKLNQTLLSHLDNANRFLKKLSATNDCQDHEIILKECTRIGRFINETESKIEPTNYLNHPSVFDPYQFKDATDLLLQFISEGQCNESPFKELIILFNSVIQANLFLTNRCDENKMTINFLQQKAETYQKESEALSQLEEWKREHEKQLDIVYHQVSQLLDEPQGGVNDMINQIAHEKETLKAEIAQLQSNISTLQEKVDSAKSSEHNTNKKFYRRADRIIEHIEQNVKDRTEEYLETINDLESKLHKAAQENADLNQHYQEKMQKSNKKIIILKESMKELSKTKDEIKNQLEQNIEELKADLSNMDEKIHNYEESIDQYQQKIQHLTAKKLLYKEKYQKLSAQDAQLLKDINQRREELSGKYDETIAKLEIELNETRNLKEQAENEVASFSSYKTNLQRQNASLLLSERTLKMKNNNLLEQIENERQNFLMKENSLKMALQNQFSQQTSHIVEENDKMRSFISTFSERAFGISINPKSDFLTITQIFNKAAENKFKSHEMKEINSIVKLRTKYDLDEKVSIFDFVTELDEKLNNTNQIQAKYEEQLNKLKAEYELLNVECNKLDNVRRENTQWKDWSRSIMRQFYKSASTDSSNEYIRTQIEEILLSSVSQRKLLNKVDTLRREKALLLSRPQFLVPPPRKSTTKSIRPILLVLACAHRLRDRV</sequence>
<evidence type="ECO:0000256" key="1">
    <source>
        <dbReference type="SAM" id="Coils"/>
    </source>
</evidence>
<dbReference type="RefSeq" id="XP_068368875.1">
    <property type="nucleotide sequence ID" value="XM_068514266.1"/>
</dbReference>
<feature type="coiled-coil region" evidence="1">
    <location>
        <begin position="195"/>
        <end position="363"/>
    </location>
</feature>
<dbReference type="GeneID" id="94848970"/>
<dbReference type="EMBL" id="MLAK01000195">
    <property type="protein sequence ID" value="OHT15739.1"/>
    <property type="molecule type" value="Genomic_DNA"/>
</dbReference>
<proteinExistence type="predicted"/>
<name>A0A1J4KWW4_9EUKA</name>